<name>A0ABR8SDI9_9BURK</name>
<protein>
    <submittedName>
        <fullName evidence="1">Uncharacterized protein</fullName>
    </submittedName>
</protein>
<dbReference type="RefSeq" id="WP_191723914.1">
    <property type="nucleotide sequence ID" value="NZ_JACSQK010000006.1"/>
</dbReference>
<proteinExistence type="predicted"/>
<keyword evidence="2" id="KW-1185">Reference proteome</keyword>
<dbReference type="EMBL" id="JACSQK010000006">
    <property type="protein sequence ID" value="MBD7961517.1"/>
    <property type="molecule type" value="Genomic_DNA"/>
</dbReference>
<dbReference type="Proteomes" id="UP000634919">
    <property type="component" value="Unassembled WGS sequence"/>
</dbReference>
<reference evidence="1 2" key="1">
    <citation type="submission" date="2020-08" db="EMBL/GenBank/DDBJ databases">
        <title>A Genomic Blueprint of the Chicken Gut Microbiome.</title>
        <authorList>
            <person name="Gilroy R."/>
            <person name="Ravi A."/>
            <person name="Getino M."/>
            <person name="Pursley I."/>
            <person name="Horton D.L."/>
            <person name="Alikhan N.-F."/>
            <person name="Baker D."/>
            <person name="Gharbi K."/>
            <person name="Hall N."/>
            <person name="Watson M."/>
            <person name="Adriaenssens E.M."/>
            <person name="Foster-Nyarko E."/>
            <person name="Jarju S."/>
            <person name="Secka A."/>
            <person name="Antonio M."/>
            <person name="Oren A."/>
            <person name="Chaudhuri R."/>
            <person name="La Ragione R.M."/>
            <person name="Hildebrand F."/>
            <person name="Pallen M.J."/>
        </authorList>
    </citation>
    <scope>NUCLEOTIDE SEQUENCE [LARGE SCALE GENOMIC DNA]</scope>
    <source>
        <strain evidence="1 2">Sa2CVA6</strain>
    </source>
</reference>
<accession>A0ABR8SDI9</accession>
<gene>
    <name evidence="1" type="ORF">H9646_13640</name>
</gene>
<comment type="caution">
    <text evidence="1">The sequence shown here is derived from an EMBL/GenBank/DDBJ whole genome shotgun (WGS) entry which is preliminary data.</text>
</comment>
<organism evidence="1 2">
    <name type="scientific">Comamonas avium</name>
    <dbReference type="NCBI Taxonomy" id="2762231"/>
    <lineage>
        <taxon>Bacteria</taxon>
        <taxon>Pseudomonadati</taxon>
        <taxon>Pseudomonadota</taxon>
        <taxon>Betaproteobacteria</taxon>
        <taxon>Burkholderiales</taxon>
        <taxon>Comamonadaceae</taxon>
        <taxon>Comamonas</taxon>
    </lineage>
</organism>
<evidence type="ECO:0000313" key="2">
    <source>
        <dbReference type="Proteomes" id="UP000634919"/>
    </source>
</evidence>
<sequence>MSTEKPLNEDIHYLHGQIDALTALLLAVAESTMDKHQFRESGLKRLQAVETALLNKTVPESRLIAIDRMRDWLSHVTS</sequence>
<evidence type="ECO:0000313" key="1">
    <source>
        <dbReference type="EMBL" id="MBD7961517.1"/>
    </source>
</evidence>